<comment type="caution">
    <text evidence="8">The sequence shown here is derived from an EMBL/GenBank/DDBJ whole genome shotgun (WGS) entry which is preliminary data.</text>
</comment>
<evidence type="ECO:0000313" key="9">
    <source>
        <dbReference type="Proteomes" id="UP000053433"/>
    </source>
</evidence>
<evidence type="ECO:0000256" key="7">
    <source>
        <dbReference type="SAM" id="Phobius"/>
    </source>
</evidence>
<evidence type="ECO:0000256" key="1">
    <source>
        <dbReference type="ARBA" id="ARBA00004651"/>
    </source>
</evidence>
<dbReference type="AlphaFoldDB" id="A0A0W7TLF0"/>
<keyword evidence="6 7" id="KW-0472">Membrane</keyword>
<dbReference type="PANTHER" id="PTHR43549">
    <property type="entry name" value="MULTIDRUG RESISTANCE PROTEIN YPNP-RELATED"/>
    <property type="match status" value="1"/>
</dbReference>
<dbReference type="Pfam" id="PF01554">
    <property type="entry name" value="MatE"/>
    <property type="match status" value="2"/>
</dbReference>
<dbReference type="InterPro" id="IPR048279">
    <property type="entry name" value="MdtK-like"/>
</dbReference>
<dbReference type="EMBL" id="LMUA01000051">
    <property type="protein sequence ID" value="KUE74659.1"/>
    <property type="molecule type" value="Genomic_DNA"/>
</dbReference>
<evidence type="ECO:0000313" key="8">
    <source>
        <dbReference type="EMBL" id="KUE74659.1"/>
    </source>
</evidence>
<feature type="transmembrane region" description="Helical" evidence="7">
    <location>
        <begin position="142"/>
        <end position="165"/>
    </location>
</feature>
<dbReference type="PIRSF" id="PIRSF006603">
    <property type="entry name" value="DinF"/>
    <property type="match status" value="1"/>
</dbReference>
<dbReference type="GO" id="GO:0042910">
    <property type="term" value="F:xenobiotic transmembrane transporter activity"/>
    <property type="evidence" value="ECO:0007669"/>
    <property type="project" value="InterPro"/>
</dbReference>
<keyword evidence="2" id="KW-0813">Transport</keyword>
<comment type="subcellular location">
    <subcellularLocation>
        <location evidence="1">Cell membrane</location>
        <topology evidence="1">Multi-pass membrane protein</topology>
    </subcellularLocation>
</comment>
<evidence type="ECO:0000256" key="6">
    <source>
        <dbReference type="ARBA" id="ARBA00023136"/>
    </source>
</evidence>
<dbReference type="InterPro" id="IPR002528">
    <property type="entry name" value="MATE_fam"/>
</dbReference>
<feature type="transmembrane region" description="Helical" evidence="7">
    <location>
        <begin position="112"/>
        <end position="130"/>
    </location>
</feature>
<dbReference type="InterPro" id="IPR052031">
    <property type="entry name" value="Membrane_Transporter-Flippase"/>
</dbReference>
<dbReference type="NCBIfam" id="TIGR00797">
    <property type="entry name" value="matE"/>
    <property type="match status" value="1"/>
</dbReference>
<feature type="transmembrane region" description="Helical" evidence="7">
    <location>
        <begin position="338"/>
        <end position="357"/>
    </location>
</feature>
<dbReference type="GO" id="GO:0005886">
    <property type="term" value="C:plasma membrane"/>
    <property type="evidence" value="ECO:0007669"/>
    <property type="project" value="UniProtKB-SubCell"/>
</dbReference>
<dbReference type="GO" id="GO:0015297">
    <property type="term" value="F:antiporter activity"/>
    <property type="evidence" value="ECO:0007669"/>
    <property type="project" value="InterPro"/>
</dbReference>
<evidence type="ECO:0000256" key="3">
    <source>
        <dbReference type="ARBA" id="ARBA00022475"/>
    </source>
</evidence>
<keyword evidence="5 7" id="KW-1133">Transmembrane helix</keyword>
<evidence type="ECO:0008006" key="10">
    <source>
        <dbReference type="Google" id="ProtNLM"/>
    </source>
</evidence>
<protein>
    <recommendedName>
        <fullName evidence="10">MATE family efflux transporter</fullName>
    </recommendedName>
</protein>
<sequence>MFGDIFSALYNVVDSVVVGQFVGSGALAAVNSSFAITMVCVAIYSGFGMGSSVVAGQLFGAKDFNNLNKAISTAYIGAFFIGITMSVVGIVISTPLLKAINTPAEIMRDADIYLKIYFCGCMTQLMYYMTSGIMRGLGDSRTPMIAIIVCAILNIVLDLVFVVYFNMGCAGVAIATVISQAASAVFVVVKMLRGGYGIRFTRKTFRLSTDMLRKILKVGVPSAIQSLVNSVGLLIVQSYANSFGTNLMASNGIIQKLDSFTQLPIMAVGQTITMFNAQNLGAGHIDRAKEGNRKMMVFNIAVGAIVGVILYIGVEPLYRLFINPSDAGYAQIIEIGRNSIQILAFFYWVMALQLGYGSILRGAGAATPVMIISIACVAVRVPITYLFAMGTGMYQGLYWANNVFNTLFAVGVMLYYHFGKWEHFALTRRSMPTVKEST</sequence>
<organism evidence="8 9">
    <name type="scientific">Ruthenibacterium lactatiformans</name>
    <dbReference type="NCBI Taxonomy" id="1550024"/>
    <lineage>
        <taxon>Bacteria</taxon>
        <taxon>Bacillati</taxon>
        <taxon>Bacillota</taxon>
        <taxon>Clostridia</taxon>
        <taxon>Eubacteriales</taxon>
        <taxon>Oscillospiraceae</taxon>
        <taxon>Ruthenibacterium</taxon>
    </lineage>
</organism>
<name>A0A0W7TLF0_9FIRM</name>
<keyword evidence="3" id="KW-1003">Cell membrane</keyword>
<dbReference type="CDD" id="cd13138">
    <property type="entry name" value="MATE_yoeA_like"/>
    <property type="match status" value="1"/>
</dbReference>
<evidence type="ECO:0000256" key="4">
    <source>
        <dbReference type="ARBA" id="ARBA00022692"/>
    </source>
</evidence>
<feature type="transmembrane region" description="Helical" evidence="7">
    <location>
        <begin position="297"/>
        <end position="318"/>
    </location>
</feature>
<feature type="transmembrane region" description="Helical" evidence="7">
    <location>
        <begin position="71"/>
        <end position="92"/>
    </location>
</feature>
<evidence type="ECO:0000256" key="5">
    <source>
        <dbReference type="ARBA" id="ARBA00022989"/>
    </source>
</evidence>
<dbReference type="Proteomes" id="UP000053433">
    <property type="component" value="Unassembled WGS sequence"/>
</dbReference>
<feature type="transmembrane region" description="Helical" evidence="7">
    <location>
        <begin position="171"/>
        <end position="192"/>
    </location>
</feature>
<dbReference type="PANTHER" id="PTHR43549:SF3">
    <property type="entry name" value="MULTIDRUG RESISTANCE PROTEIN YPNP-RELATED"/>
    <property type="match status" value="1"/>
</dbReference>
<reference evidence="8 9" key="1">
    <citation type="submission" date="2015-10" db="EMBL/GenBank/DDBJ databases">
        <title>A novel member of the family Ruminococcaceae isolated from human faeces.</title>
        <authorList>
            <person name="Shkoporov A.N."/>
            <person name="Chaplin A.V."/>
            <person name="Motuzova O.V."/>
            <person name="Kafarskaia L.I."/>
            <person name="Efimov B.A."/>
        </authorList>
    </citation>
    <scope>NUCLEOTIDE SEQUENCE [LARGE SCALE GENOMIC DNA]</scope>
    <source>
        <strain evidence="8 9">668</strain>
    </source>
</reference>
<keyword evidence="4 7" id="KW-0812">Transmembrane</keyword>
<feature type="transmembrane region" description="Helical" evidence="7">
    <location>
        <begin position="34"/>
        <end position="59"/>
    </location>
</feature>
<proteinExistence type="predicted"/>
<accession>A0A0W7TLF0</accession>
<feature type="transmembrane region" description="Helical" evidence="7">
    <location>
        <begin position="396"/>
        <end position="418"/>
    </location>
</feature>
<feature type="transmembrane region" description="Helical" evidence="7">
    <location>
        <begin position="369"/>
        <end position="390"/>
    </location>
</feature>
<evidence type="ECO:0000256" key="2">
    <source>
        <dbReference type="ARBA" id="ARBA00022448"/>
    </source>
</evidence>
<gene>
    <name evidence="8" type="ORF">ASJ35_18040</name>
</gene>
<dbReference type="RefSeq" id="WP_278277253.1">
    <property type="nucleotide sequence ID" value="NZ_LMUA01000051.1"/>
</dbReference>